<dbReference type="SUPFAM" id="SSF54523">
    <property type="entry name" value="Pili subunits"/>
    <property type="match status" value="1"/>
</dbReference>
<dbReference type="InterPro" id="IPR005628">
    <property type="entry name" value="GspK"/>
</dbReference>
<evidence type="ECO:0000256" key="9">
    <source>
        <dbReference type="ARBA" id="ARBA00023136"/>
    </source>
</evidence>
<dbReference type="GeneID" id="302581272"/>
<dbReference type="Pfam" id="PF03934">
    <property type="entry name" value="T2SSK"/>
    <property type="match status" value="1"/>
</dbReference>
<accession>A0AB39ICG0</accession>
<dbReference type="GO" id="GO:0005886">
    <property type="term" value="C:plasma membrane"/>
    <property type="evidence" value="ECO:0007669"/>
    <property type="project" value="UniProtKB-SubCell"/>
</dbReference>
<dbReference type="RefSeq" id="WP_226092742.1">
    <property type="nucleotide sequence ID" value="NZ_CP162411.1"/>
</dbReference>
<comment type="similarity">
    <text evidence="2 10">Belongs to the GSP K family.</text>
</comment>
<evidence type="ECO:0000256" key="4">
    <source>
        <dbReference type="ARBA" id="ARBA00022475"/>
    </source>
</evidence>
<evidence type="ECO:0000256" key="3">
    <source>
        <dbReference type="ARBA" id="ARBA00022448"/>
    </source>
</evidence>
<dbReference type="PIRSF" id="PIRSF002786">
    <property type="entry name" value="XcpX"/>
    <property type="match status" value="1"/>
</dbReference>
<dbReference type="InterPro" id="IPR038072">
    <property type="entry name" value="GspK_central_sf"/>
</dbReference>
<evidence type="ECO:0000259" key="12">
    <source>
        <dbReference type="Pfam" id="PF03934"/>
    </source>
</evidence>
<keyword evidence="8" id="KW-1133">Transmembrane helix</keyword>
<evidence type="ECO:0000256" key="8">
    <source>
        <dbReference type="ARBA" id="ARBA00022989"/>
    </source>
</evidence>
<sequence>MSRRQRGVALLIVMLMLALMVTIAASITERSGKAWQRTSNLLNRTQARWYALGAEALISSVLQRDAKASPQSTFIGQPWSKVDHQVMSDGSEIRAQVQDGQACLNLNALSPAKSTTATGVSGNSSGNNSTGNNTSSSNTSSSNTSSTSSNSGTSSNNSSSTNSANPEQGPYAARVFRQLLIVLGEEPKQAEHITDAVRDWIDEDSEPLMNGAEDDSYVNFHPGNQRMADVSELRAVMGVDAGLYRRLLPYVCVLPVDKLAINVNTLTPDSAPLLSALFMGEISRDIAERILQQRPPQGWRNLNDFMGMLTLSGNGKTGARQVLVIKSDWFFADIQIRVDDSEFYQRSLFHRGKQTEVVQRQYGGYRTVNP</sequence>
<keyword evidence="9 10" id="KW-0472">Membrane</keyword>
<dbReference type="PANTHER" id="PTHR38831">
    <property type="entry name" value="TYPE II SECRETION SYSTEM PROTEIN K"/>
    <property type="match status" value="1"/>
</dbReference>
<evidence type="ECO:0000256" key="1">
    <source>
        <dbReference type="ARBA" id="ARBA00004533"/>
    </source>
</evidence>
<dbReference type="EMBL" id="CP162670">
    <property type="protein sequence ID" value="XDL25809.1"/>
    <property type="molecule type" value="Genomic_DNA"/>
</dbReference>
<name>A0AB39ICG0_9GAMM</name>
<keyword evidence="7" id="KW-0653">Protein transport</keyword>
<feature type="compositionally biased region" description="Low complexity" evidence="11">
    <location>
        <begin position="114"/>
        <end position="165"/>
    </location>
</feature>
<feature type="region of interest" description="Disordered" evidence="11">
    <location>
        <begin position="114"/>
        <end position="168"/>
    </location>
</feature>
<keyword evidence="3 10" id="KW-0813">Transport</keyword>
<reference evidence="14" key="1">
    <citation type="submission" date="2024-07" db="EMBL/GenBank/DDBJ databases">
        <authorList>
            <person name="Pedron J."/>
        </authorList>
    </citation>
    <scope>NUCLEOTIDE SEQUENCE</scope>
    <source>
        <strain evidence="15">A003-S1-M15</strain>
        <strain evidence="14">A642-S2-A17</strain>
    </source>
</reference>
<dbReference type="NCBIfam" id="NF037980">
    <property type="entry name" value="T2SS_GspK"/>
    <property type="match status" value="1"/>
</dbReference>
<dbReference type="Pfam" id="PF21687">
    <property type="entry name" value="T2SSK_1st"/>
    <property type="match status" value="1"/>
</dbReference>
<dbReference type="InterPro" id="IPR049179">
    <property type="entry name" value="T2SSK_SAM-like_2nd"/>
</dbReference>
<keyword evidence="6" id="KW-0812">Transmembrane</keyword>
<dbReference type="InterPro" id="IPR045584">
    <property type="entry name" value="Pilin-like"/>
</dbReference>
<evidence type="ECO:0000256" key="7">
    <source>
        <dbReference type="ARBA" id="ARBA00022927"/>
    </source>
</evidence>
<dbReference type="AlphaFoldDB" id="A0AB39ICG0"/>
<feature type="domain" description="T2SS protein K first SAM-like" evidence="13">
    <location>
        <begin position="102"/>
        <end position="255"/>
    </location>
</feature>
<dbReference type="Gene3D" id="1.10.40.60">
    <property type="entry name" value="EpsJ-like"/>
    <property type="match status" value="2"/>
</dbReference>
<proteinExistence type="inferred from homology"/>
<evidence type="ECO:0000256" key="6">
    <source>
        <dbReference type="ARBA" id="ARBA00022692"/>
    </source>
</evidence>
<evidence type="ECO:0000256" key="2">
    <source>
        <dbReference type="ARBA" id="ARBA00007246"/>
    </source>
</evidence>
<evidence type="ECO:0000256" key="5">
    <source>
        <dbReference type="ARBA" id="ARBA00022519"/>
    </source>
</evidence>
<evidence type="ECO:0000313" key="15">
    <source>
        <dbReference type="EMBL" id="XDL25809.1"/>
    </source>
</evidence>
<dbReference type="GO" id="GO:0009306">
    <property type="term" value="P:protein secretion"/>
    <property type="evidence" value="ECO:0007669"/>
    <property type="project" value="InterPro"/>
</dbReference>
<comment type="subcellular location">
    <subcellularLocation>
        <location evidence="1 10">Cell inner membrane</location>
    </subcellularLocation>
</comment>
<dbReference type="PANTHER" id="PTHR38831:SF1">
    <property type="entry name" value="TYPE II SECRETION SYSTEM PROTEIN K-RELATED"/>
    <property type="match status" value="1"/>
</dbReference>
<feature type="domain" description="T2SS protein K second SAM-like" evidence="12">
    <location>
        <begin position="261"/>
        <end position="325"/>
    </location>
</feature>
<keyword evidence="5 10" id="KW-0997">Cell inner membrane</keyword>
<gene>
    <name evidence="14" type="primary">gspK</name>
    <name evidence="14" type="ORF">LF923_0014580</name>
    <name evidence="15" type="ORF">LF929_006325</name>
</gene>
<protein>
    <recommendedName>
        <fullName evidence="10">Type II secretion system protein K</fullName>
    </recommendedName>
</protein>
<dbReference type="SUPFAM" id="SSF158544">
    <property type="entry name" value="GspK insert domain-like"/>
    <property type="match status" value="2"/>
</dbReference>
<dbReference type="EMBL" id="CP162411">
    <property type="protein sequence ID" value="XDL13420.1"/>
    <property type="molecule type" value="Genomic_DNA"/>
</dbReference>
<evidence type="ECO:0000313" key="14">
    <source>
        <dbReference type="EMBL" id="XDL13420.1"/>
    </source>
</evidence>
<evidence type="ECO:0000256" key="10">
    <source>
        <dbReference type="PIRNR" id="PIRNR002786"/>
    </source>
</evidence>
<evidence type="ECO:0000256" key="11">
    <source>
        <dbReference type="SAM" id="MobiDB-lite"/>
    </source>
</evidence>
<organism evidence="14">
    <name type="scientific">Dickeya oryzae</name>
    <dbReference type="NCBI Taxonomy" id="1240404"/>
    <lineage>
        <taxon>Bacteria</taxon>
        <taxon>Pseudomonadati</taxon>
        <taxon>Pseudomonadota</taxon>
        <taxon>Gammaproteobacteria</taxon>
        <taxon>Enterobacterales</taxon>
        <taxon>Pectobacteriaceae</taxon>
        <taxon>Dickeya</taxon>
    </lineage>
</organism>
<keyword evidence="4 10" id="KW-1003">Cell membrane</keyword>
<evidence type="ECO:0000259" key="13">
    <source>
        <dbReference type="Pfam" id="PF21687"/>
    </source>
</evidence>
<dbReference type="InterPro" id="IPR049031">
    <property type="entry name" value="T2SSK_SAM-like_1st"/>
</dbReference>